<sequence>MAFFVSEEFATASDYIQFLMQVVIVIMIPSLTVILLIILAPIFACCCCIGQRAAGLHKRVIGVAQHIFCFLEKKGSNFVLFGYKAPVCYTYYLLFVAFIICIHSFFTFWDSAFHNSTNAIINNWDPIVRYFYCLDIFNVTQKPFPFPNDTADLKCIEVHLLEGFENAATTFGLSALAVAIITWILLTCSKGDRARKRTSGRLLCIPVIMLFQVIGLFVPRIIFLYYLSHVVVSADRNLYWTYESIIHAPIPAVTNEESLFAGIAILDAVSLTMLTPWLCFEKIDPEEEDAATSPRLKSTNQTFEMA</sequence>
<feature type="transmembrane region" description="Helical" evidence="1">
    <location>
        <begin position="207"/>
        <end position="227"/>
    </location>
</feature>
<accession>A0A1X7U221</accession>
<feature type="transmembrane region" description="Helical" evidence="1">
    <location>
        <begin position="167"/>
        <end position="186"/>
    </location>
</feature>
<protein>
    <submittedName>
        <fullName evidence="2">Uncharacterized protein</fullName>
    </submittedName>
</protein>
<feature type="transmembrane region" description="Helical" evidence="1">
    <location>
        <begin position="20"/>
        <end position="49"/>
    </location>
</feature>
<proteinExistence type="predicted"/>
<dbReference type="AlphaFoldDB" id="A0A1X7U221"/>
<organism evidence="2">
    <name type="scientific">Amphimedon queenslandica</name>
    <name type="common">Sponge</name>
    <dbReference type="NCBI Taxonomy" id="400682"/>
    <lineage>
        <taxon>Eukaryota</taxon>
        <taxon>Metazoa</taxon>
        <taxon>Porifera</taxon>
        <taxon>Demospongiae</taxon>
        <taxon>Heteroscleromorpha</taxon>
        <taxon>Haplosclerida</taxon>
        <taxon>Niphatidae</taxon>
        <taxon>Amphimedon</taxon>
    </lineage>
</organism>
<keyword evidence="1" id="KW-0812">Transmembrane</keyword>
<dbReference type="InParanoid" id="A0A1X7U221"/>
<keyword evidence="1" id="KW-0472">Membrane</keyword>
<feature type="transmembrane region" description="Helical" evidence="1">
    <location>
        <begin position="259"/>
        <end position="280"/>
    </location>
</feature>
<keyword evidence="1" id="KW-1133">Transmembrane helix</keyword>
<evidence type="ECO:0000313" key="2">
    <source>
        <dbReference type="EnsemblMetazoa" id="Aqu2.1.21795_001"/>
    </source>
</evidence>
<feature type="transmembrane region" description="Helical" evidence="1">
    <location>
        <begin position="89"/>
        <end position="109"/>
    </location>
</feature>
<reference evidence="2" key="1">
    <citation type="submission" date="2017-05" db="UniProtKB">
        <authorList>
            <consortium name="EnsemblMetazoa"/>
        </authorList>
    </citation>
    <scope>IDENTIFICATION</scope>
</reference>
<dbReference type="EnsemblMetazoa" id="Aqu2.1.21795_001">
    <property type="protein sequence ID" value="Aqu2.1.21795_001"/>
    <property type="gene ID" value="Aqu2.1.21795"/>
</dbReference>
<evidence type="ECO:0000256" key="1">
    <source>
        <dbReference type="SAM" id="Phobius"/>
    </source>
</evidence>
<name>A0A1X7U221_AMPQE</name>